<dbReference type="InterPro" id="IPR000917">
    <property type="entry name" value="Sulfatase_N"/>
</dbReference>
<dbReference type="InterPro" id="IPR017850">
    <property type="entry name" value="Alkaline_phosphatase_core_sf"/>
</dbReference>
<comment type="subcellular location">
    <subcellularLocation>
        <location evidence="1">Cell membrane</location>
        <topology evidence="1">Multi-pass membrane protein</topology>
    </subcellularLocation>
</comment>
<dbReference type="Pfam" id="PF00884">
    <property type="entry name" value="Sulfatase"/>
    <property type="match status" value="1"/>
</dbReference>
<evidence type="ECO:0000313" key="10">
    <source>
        <dbReference type="Proteomes" id="UP000460318"/>
    </source>
</evidence>
<dbReference type="Proteomes" id="UP000460318">
    <property type="component" value="Unassembled WGS sequence"/>
</dbReference>
<dbReference type="RefSeq" id="WP_160499027.1">
    <property type="nucleotide sequence ID" value="NZ_WUBI01000002.1"/>
</dbReference>
<evidence type="ECO:0000256" key="3">
    <source>
        <dbReference type="ARBA" id="ARBA00022475"/>
    </source>
</evidence>
<feature type="domain" description="Sulfatase N-terminal" evidence="8">
    <location>
        <begin position="80"/>
        <end position="369"/>
    </location>
</feature>
<protein>
    <submittedName>
        <fullName evidence="9">Sulfatase-like hydrolase/transferase</fullName>
    </submittedName>
</protein>
<proteinExistence type="predicted"/>
<comment type="pathway">
    <text evidence="2">Cell wall biogenesis; lipoteichoic acid biosynthesis.</text>
</comment>
<dbReference type="EMBL" id="WUBI01000002">
    <property type="protein sequence ID" value="MWV45480.1"/>
    <property type="molecule type" value="Genomic_DNA"/>
</dbReference>
<keyword evidence="3" id="KW-1003">Cell membrane</keyword>
<evidence type="ECO:0000256" key="5">
    <source>
        <dbReference type="ARBA" id="ARBA00022989"/>
    </source>
</evidence>
<dbReference type="SUPFAM" id="SSF53649">
    <property type="entry name" value="Alkaline phosphatase-like"/>
    <property type="match status" value="1"/>
</dbReference>
<dbReference type="AlphaFoldDB" id="A0A7X3IMP7"/>
<keyword evidence="9" id="KW-0378">Hydrolase</keyword>
<name>A0A7X3IMP7_9BACL</name>
<evidence type="ECO:0000256" key="4">
    <source>
        <dbReference type="ARBA" id="ARBA00022692"/>
    </source>
</evidence>
<accession>A0A7X3IMP7</accession>
<evidence type="ECO:0000256" key="6">
    <source>
        <dbReference type="ARBA" id="ARBA00023136"/>
    </source>
</evidence>
<feature type="transmembrane region" description="Helical" evidence="7">
    <location>
        <begin position="9"/>
        <end position="28"/>
    </location>
</feature>
<dbReference type="CDD" id="cd16015">
    <property type="entry name" value="LTA_synthase"/>
    <property type="match status" value="1"/>
</dbReference>
<dbReference type="InterPro" id="IPR050448">
    <property type="entry name" value="OpgB/LTA_synthase_biosynth"/>
</dbReference>
<keyword evidence="10" id="KW-1185">Reference proteome</keyword>
<evidence type="ECO:0000256" key="7">
    <source>
        <dbReference type="SAM" id="Phobius"/>
    </source>
</evidence>
<evidence type="ECO:0000313" key="9">
    <source>
        <dbReference type="EMBL" id="MWV45480.1"/>
    </source>
</evidence>
<dbReference type="Gene3D" id="3.40.720.10">
    <property type="entry name" value="Alkaline Phosphatase, subunit A"/>
    <property type="match status" value="1"/>
</dbReference>
<dbReference type="Gene3D" id="3.30.1120.170">
    <property type="match status" value="1"/>
</dbReference>
<evidence type="ECO:0000256" key="2">
    <source>
        <dbReference type="ARBA" id="ARBA00004936"/>
    </source>
</evidence>
<keyword evidence="5 7" id="KW-1133">Transmembrane helix</keyword>
<keyword evidence="9" id="KW-0808">Transferase</keyword>
<comment type="caution">
    <text evidence="9">The sequence shown here is derived from an EMBL/GenBank/DDBJ whole genome shotgun (WGS) entry which is preliminary data.</text>
</comment>
<organism evidence="9 10">
    <name type="scientific">Paenibacillus dendrobii</name>
    <dbReference type="NCBI Taxonomy" id="2691084"/>
    <lineage>
        <taxon>Bacteria</taxon>
        <taxon>Bacillati</taxon>
        <taxon>Bacillota</taxon>
        <taxon>Bacilli</taxon>
        <taxon>Bacillales</taxon>
        <taxon>Paenibacillaceae</taxon>
        <taxon>Paenibacillus</taxon>
    </lineage>
</organism>
<dbReference type="GO" id="GO:0016740">
    <property type="term" value="F:transferase activity"/>
    <property type="evidence" value="ECO:0007669"/>
    <property type="project" value="UniProtKB-KW"/>
</dbReference>
<keyword evidence="4 7" id="KW-0812">Transmembrane</keyword>
<gene>
    <name evidence="9" type="ORF">GRF59_17795</name>
</gene>
<evidence type="ECO:0000259" key="8">
    <source>
        <dbReference type="Pfam" id="PF00884"/>
    </source>
</evidence>
<dbReference type="PANTHER" id="PTHR47371">
    <property type="entry name" value="LIPOTEICHOIC ACID SYNTHASE"/>
    <property type="match status" value="1"/>
</dbReference>
<sequence length="471" mass="53717">MHRYESRILVIKIFILVAGIGLIVGLWHHQTKGIPPASSKQSATRNSVVAARNELNRIYPFHEPPDQRRAYFGAAAGCHLIVVQLESFQNFLMNAALQGQPLTPAMNQLSKESLYFPHVFQQIGIGNTSDAEFLSNTSMYPPGMFPSSSQYGDRKIMSLARILRNRGYRANTFHVNDVTFWNRNQLYPALGFDAYYDKAFFRRESFNRFGASDEELFRVGIDKMVASDACHEKFYSQFITVSSHAPFTIPKEHRRLSLPQDIKDRRLGDYLTAVNYADHALGTFIRRLKETGLWDKSVLVVYGDHFGLHKKYHQPEAISEWLGVPYHKQISTYNVPLIIHLPGQQQGKIIRQSGGQIDILPTLANIMGMKPDKEGLATFGHDLLNVEHNIVGMRYYLPTGSFINDDVLFIPGKKGFLDGEAVFIRTLKPVRDIQRYKLEYDYIIQWMNLSDRYAKQQPVRKDAQGGGKAEP</sequence>
<keyword evidence="6 7" id="KW-0472">Membrane</keyword>
<dbReference type="PANTHER" id="PTHR47371:SF3">
    <property type="entry name" value="PHOSPHOGLYCEROL TRANSFERASE I"/>
    <property type="match status" value="1"/>
</dbReference>
<reference evidence="9 10" key="1">
    <citation type="submission" date="2019-12" db="EMBL/GenBank/DDBJ databases">
        <title>Paenibacillus sp. nov., an endophytic bacterium isolated from the stem of Dendrobium.</title>
        <authorList>
            <person name="Zhao R."/>
        </authorList>
    </citation>
    <scope>NUCLEOTIDE SEQUENCE [LARGE SCALE GENOMIC DNA]</scope>
    <source>
        <strain evidence="9 10">HJL G12</strain>
    </source>
</reference>
<dbReference type="GO" id="GO:0005886">
    <property type="term" value="C:plasma membrane"/>
    <property type="evidence" value="ECO:0007669"/>
    <property type="project" value="UniProtKB-SubCell"/>
</dbReference>
<dbReference type="GO" id="GO:0016787">
    <property type="term" value="F:hydrolase activity"/>
    <property type="evidence" value="ECO:0007669"/>
    <property type="project" value="UniProtKB-KW"/>
</dbReference>
<evidence type="ECO:0000256" key="1">
    <source>
        <dbReference type="ARBA" id="ARBA00004651"/>
    </source>
</evidence>